<dbReference type="Proteomes" id="UP000289738">
    <property type="component" value="Chromosome B03"/>
</dbReference>
<accession>A0A445A794</accession>
<feature type="chain" id="PRO_5019565955" description="Methyltransferase" evidence="1">
    <location>
        <begin position="19"/>
        <end position="124"/>
    </location>
</feature>
<evidence type="ECO:0000313" key="2">
    <source>
        <dbReference type="EMBL" id="RYR22212.1"/>
    </source>
</evidence>
<protein>
    <recommendedName>
        <fullName evidence="4">Methyltransferase</fullName>
    </recommendedName>
</protein>
<keyword evidence="1" id="KW-0732">Signal</keyword>
<dbReference type="AlphaFoldDB" id="A0A445A794"/>
<dbReference type="InterPro" id="IPR029063">
    <property type="entry name" value="SAM-dependent_MTases_sf"/>
</dbReference>
<evidence type="ECO:0000313" key="3">
    <source>
        <dbReference type="Proteomes" id="UP000289738"/>
    </source>
</evidence>
<reference evidence="2 3" key="1">
    <citation type="submission" date="2019-01" db="EMBL/GenBank/DDBJ databases">
        <title>Sequencing of cultivated peanut Arachis hypogaea provides insights into genome evolution and oil improvement.</title>
        <authorList>
            <person name="Chen X."/>
        </authorList>
    </citation>
    <scope>NUCLEOTIDE SEQUENCE [LARGE SCALE GENOMIC DNA]</scope>
    <source>
        <strain evidence="3">cv. Fuhuasheng</strain>
        <tissue evidence="2">Leaves</tissue>
    </source>
</reference>
<sequence length="124" mass="14293">MGMLHFVILTSNGYFVLCRVLKPGGTYMLITYGDPTVRMPHINRPVYNWKISLYNIPRPGFQKPESTSSSRKSYLDPIPLTEKGLLPPDFILEDPDSHYIYVCRKNNNTEMDNIPPYRLTANIL</sequence>
<evidence type="ECO:0000256" key="1">
    <source>
        <dbReference type="SAM" id="SignalP"/>
    </source>
</evidence>
<proteinExistence type="predicted"/>
<name>A0A445A794_ARAHY</name>
<keyword evidence="3" id="KW-1185">Reference proteome</keyword>
<evidence type="ECO:0008006" key="4">
    <source>
        <dbReference type="Google" id="ProtNLM"/>
    </source>
</evidence>
<dbReference type="EMBL" id="SDMP01000013">
    <property type="protein sequence ID" value="RYR22212.1"/>
    <property type="molecule type" value="Genomic_DNA"/>
</dbReference>
<gene>
    <name evidence="2" type="ORF">Ahy_B03g067489</name>
</gene>
<organism evidence="2 3">
    <name type="scientific">Arachis hypogaea</name>
    <name type="common">Peanut</name>
    <dbReference type="NCBI Taxonomy" id="3818"/>
    <lineage>
        <taxon>Eukaryota</taxon>
        <taxon>Viridiplantae</taxon>
        <taxon>Streptophyta</taxon>
        <taxon>Embryophyta</taxon>
        <taxon>Tracheophyta</taxon>
        <taxon>Spermatophyta</taxon>
        <taxon>Magnoliopsida</taxon>
        <taxon>eudicotyledons</taxon>
        <taxon>Gunneridae</taxon>
        <taxon>Pentapetalae</taxon>
        <taxon>rosids</taxon>
        <taxon>fabids</taxon>
        <taxon>Fabales</taxon>
        <taxon>Fabaceae</taxon>
        <taxon>Papilionoideae</taxon>
        <taxon>50 kb inversion clade</taxon>
        <taxon>dalbergioids sensu lato</taxon>
        <taxon>Dalbergieae</taxon>
        <taxon>Pterocarpus clade</taxon>
        <taxon>Arachis</taxon>
    </lineage>
</organism>
<dbReference type="Gene3D" id="3.40.50.150">
    <property type="entry name" value="Vaccinia Virus protein VP39"/>
    <property type="match status" value="1"/>
</dbReference>
<feature type="signal peptide" evidence="1">
    <location>
        <begin position="1"/>
        <end position="18"/>
    </location>
</feature>
<comment type="caution">
    <text evidence="2">The sequence shown here is derived from an EMBL/GenBank/DDBJ whole genome shotgun (WGS) entry which is preliminary data.</text>
</comment>